<feature type="transmembrane region" description="Helical" evidence="1">
    <location>
        <begin position="392"/>
        <end position="413"/>
    </location>
</feature>
<evidence type="ECO:0000313" key="2">
    <source>
        <dbReference type="EMBL" id="CAA9283233.1"/>
    </source>
</evidence>
<organism evidence="2">
    <name type="scientific">uncultured Mycobacteriales bacterium</name>
    <dbReference type="NCBI Taxonomy" id="581187"/>
    <lineage>
        <taxon>Bacteria</taxon>
        <taxon>Bacillati</taxon>
        <taxon>Actinomycetota</taxon>
        <taxon>Actinomycetes</taxon>
        <taxon>Mycobacteriales</taxon>
        <taxon>environmental samples</taxon>
    </lineage>
</organism>
<keyword evidence="1" id="KW-1133">Transmembrane helix</keyword>
<evidence type="ECO:0000256" key="1">
    <source>
        <dbReference type="SAM" id="Phobius"/>
    </source>
</evidence>
<dbReference type="GO" id="GO:0043024">
    <property type="term" value="F:ribosomal small subunit binding"/>
    <property type="evidence" value="ECO:0007669"/>
    <property type="project" value="TreeGrafter"/>
</dbReference>
<dbReference type="GO" id="GO:0019843">
    <property type="term" value="F:rRNA binding"/>
    <property type="evidence" value="ECO:0007669"/>
    <property type="project" value="TreeGrafter"/>
</dbReference>
<dbReference type="EMBL" id="CADCTP010000344">
    <property type="protein sequence ID" value="CAA9283233.1"/>
    <property type="molecule type" value="Genomic_DNA"/>
</dbReference>
<gene>
    <name evidence="2" type="ORF">AVDCRST_MAG41-3757</name>
</gene>
<dbReference type="GO" id="GO:0005829">
    <property type="term" value="C:cytosol"/>
    <property type="evidence" value="ECO:0007669"/>
    <property type="project" value="TreeGrafter"/>
</dbReference>
<dbReference type="InterPro" id="IPR005662">
    <property type="entry name" value="GTPase_Era-like"/>
</dbReference>
<keyword evidence="1" id="KW-0472">Membrane</keyword>
<dbReference type="InterPro" id="IPR027417">
    <property type="entry name" value="P-loop_NTPase"/>
</dbReference>
<protein>
    <submittedName>
        <fullName evidence="2">Putative ATP-binding membrane protein</fullName>
    </submittedName>
</protein>
<keyword evidence="1" id="KW-0812">Transmembrane</keyword>
<dbReference type="GO" id="GO:0005525">
    <property type="term" value="F:GTP binding"/>
    <property type="evidence" value="ECO:0007669"/>
    <property type="project" value="InterPro"/>
</dbReference>
<proteinExistence type="predicted"/>
<accession>A0A6J4JNF1</accession>
<feature type="non-terminal residue" evidence="2">
    <location>
        <position position="1"/>
    </location>
</feature>
<dbReference type="PANTHER" id="PTHR42698">
    <property type="entry name" value="GTPASE ERA"/>
    <property type="match status" value="1"/>
</dbReference>
<sequence>SSLVNALAGEQVSAAGVRRPTTSSTTAVIWGADGAGELLDWLQVPRRHAAGPRSPYAGDGLVLLDLPDFDSVREAHRLEVDRLVELVDLLVWVLDPQKYADAALHDRYLRPLAGHGEVMLVVLNQADRLDPASRDACLADLRRLLAADGLTDVPVLAVSALTGLGLDDLRAALAARADARQASVRRLEADLGRTALALAPACPADGRSGVRKEDRATLVDALTAAAGAATIAAAVDRGHRARAATATGWPFTRWLRRLRPDPLRKLPPIPNELVRTGLPGPSAVQRARVDTALRTLTDRATEGLPEPWPRVVRQAATESTAELPDLLDRAVAGTDLGVDRRPRWWLPVGFLQAVLAVAAIAGLVWLAALFALEWFRLPEPPTADVGVLPLPTLLLVGGLLAGLLLALLARRLAAIGGRRRARTARRRVRARVEEVAETRVLAPVEEELAVHGRLCTAVGRLT</sequence>
<dbReference type="Gene3D" id="3.40.50.300">
    <property type="entry name" value="P-loop containing nucleotide triphosphate hydrolases"/>
    <property type="match status" value="1"/>
</dbReference>
<dbReference type="GO" id="GO:0005524">
    <property type="term" value="F:ATP binding"/>
    <property type="evidence" value="ECO:0007669"/>
    <property type="project" value="UniProtKB-KW"/>
</dbReference>
<feature type="transmembrane region" description="Helical" evidence="1">
    <location>
        <begin position="350"/>
        <end position="372"/>
    </location>
</feature>
<dbReference type="SUPFAM" id="SSF52540">
    <property type="entry name" value="P-loop containing nucleoside triphosphate hydrolases"/>
    <property type="match status" value="1"/>
</dbReference>
<dbReference type="PANTHER" id="PTHR42698:SF1">
    <property type="entry name" value="GTPASE ERA, MITOCHONDRIAL"/>
    <property type="match status" value="1"/>
</dbReference>
<reference evidence="2" key="1">
    <citation type="submission" date="2020-02" db="EMBL/GenBank/DDBJ databases">
        <authorList>
            <person name="Meier V. D."/>
        </authorList>
    </citation>
    <scope>NUCLEOTIDE SEQUENCE</scope>
    <source>
        <strain evidence="2">AVDCRST_MAG41</strain>
    </source>
</reference>
<dbReference type="AlphaFoldDB" id="A0A6J4JNF1"/>
<name>A0A6J4JNF1_9ACTN</name>
<keyword evidence="2" id="KW-0067">ATP-binding</keyword>
<keyword evidence="2" id="KW-0547">Nucleotide-binding</keyword>
<dbReference type="GO" id="GO:0000028">
    <property type="term" value="P:ribosomal small subunit assembly"/>
    <property type="evidence" value="ECO:0007669"/>
    <property type="project" value="TreeGrafter"/>
</dbReference>